<name>A0AA40VN73_9MICO</name>
<dbReference type="Pfam" id="PF02687">
    <property type="entry name" value="FtsX"/>
    <property type="match status" value="1"/>
</dbReference>
<feature type="transmembrane region" description="Helical" evidence="6">
    <location>
        <begin position="185"/>
        <end position="204"/>
    </location>
</feature>
<evidence type="ECO:0000256" key="2">
    <source>
        <dbReference type="ARBA" id="ARBA00022475"/>
    </source>
</evidence>
<keyword evidence="5 6" id="KW-0472">Membrane</keyword>
<feature type="transmembrane region" description="Helical" evidence="6">
    <location>
        <begin position="853"/>
        <end position="875"/>
    </location>
</feature>
<dbReference type="AlphaFoldDB" id="A0AA40VN73"/>
<evidence type="ECO:0000256" key="6">
    <source>
        <dbReference type="SAM" id="Phobius"/>
    </source>
</evidence>
<organism evidence="8 9">
    <name type="scientific">Microbacterium invictum</name>
    <dbReference type="NCBI Taxonomy" id="515415"/>
    <lineage>
        <taxon>Bacteria</taxon>
        <taxon>Bacillati</taxon>
        <taxon>Actinomycetota</taxon>
        <taxon>Actinomycetes</taxon>
        <taxon>Micrococcales</taxon>
        <taxon>Microbacteriaceae</taxon>
        <taxon>Microbacterium</taxon>
    </lineage>
</organism>
<keyword evidence="4 6" id="KW-1133">Transmembrane helix</keyword>
<feature type="transmembrane region" description="Helical" evidence="6">
    <location>
        <begin position="809"/>
        <end position="833"/>
    </location>
</feature>
<keyword evidence="9" id="KW-1185">Reference proteome</keyword>
<feature type="transmembrane region" description="Helical" evidence="6">
    <location>
        <begin position="303"/>
        <end position="324"/>
    </location>
</feature>
<feature type="transmembrane region" description="Helical" evidence="6">
    <location>
        <begin position="225"/>
        <end position="255"/>
    </location>
</feature>
<keyword evidence="3 6" id="KW-0812">Transmembrane</keyword>
<dbReference type="InterPro" id="IPR003838">
    <property type="entry name" value="ABC3_permease_C"/>
</dbReference>
<evidence type="ECO:0000256" key="5">
    <source>
        <dbReference type="ARBA" id="ARBA00023136"/>
    </source>
</evidence>
<feature type="transmembrane region" description="Helical" evidence="6">
    <location>
        <begin position="28"/>
        <end position="52"/>
    </location>
</feature>
<dbReference type="GO" id="GO:0005886">
    <property type="term" value="C:plasma membrane"/>
    <property type="evidence" value="ECO:0007669"/>
    <property type="project" value="UniProtKB-SubCell"/>
</dbReference>
<dbReference type="RefSeq" id="WP_183500625.1">
    <property type="nucleotide sequence ID" value="NZ_BAABCO010000003.1"/>
</dbReference>
<feature type="transmembrane region" description="Helical" evidence="6">
    <location>
        <begin position="754"/>
        <end position="775"/>
    </location>
</feature>
<comment type="caution">
    <text evidence="8">The sequence shown here is derived from an EMBL/GenBank/DDBJ whole genome shotgun (WGS) entry which is preliminary data.</text>
</comment>
<evidence type="ECO:0000256" key="4">
    <source>
        <dbReference type="ARBA" id="ARBA00022989"/>
    </source>
</evidence>
<accession>A0AA40VN73</accession>
<evidence type="ECO:0000313" key="8">
    <source>
        <dbReference type="EMBL" id="MBB4141106.1"/>
    </source>
</evidence>
<evidence type="ECO:0000256" key="3">
    <source>
        <dbReference type="ARBA" id="ARBA00022692"/>
    </source>
</evidence>
<evidence type="ECO:0000256" key="1">
    <source>
        <dbReference type="ARBA" id="ARBA00004651"/>
    </source>
</evidence>
<feature type="transmembrane region" description="Helical" evidence="6">
    <location>
        <begin position="267"/>
        <end position="291"/>
    </location>
</feature>
<proteinExistence type="predicted"/>
<feature type="transmembrane region" description="Helical" evidence="6">
    <location>
        <begin position="344"/>
        <end position="367"/>
    </location>
</feature>
<dbReference type="Proteomes" id="UP000549113">
    <property type="component" value="Unassembled WGS sequence"/>
</dbReference>
<feature type="domain" description="ABC3 transporter permease C-terminal" evidence="7">
    <location>
        <begin position="758"/>
        <end position="869"/>
    </location>
</feature>
<gene>
    <name evidence="8" type="ORF">BKA10_002900</name>
</gene>
<feature type="transmembrane region" description="Helical" evidence="6">
    <location>
        <begin position="388"/>
        <end position="413"/>
    </location>
</feature>
<evidence type="ECO:0000259" key="7">
    <source>
        <dbReference type="Pfam" id="PF02687"/>
    </source>
</evidence>
<dbReference type="EMBL" id="JACIFH010000001">
    <property type="protein sequence ID" value="MBB4141106.1"/>
    <property type="molecule type" value="Genomic_DNA"/>
</dbReference>
<sequence length="889" mass="88492">MTATTAARDAVPAARLQRRRLRSRVGSLLALALTVAAVVGLGCGLLAASALAGQDSIRAALPDPTTPEGWLQVQTRPADDRQAQQDAAEAVIAAALGDTVEVEAVTLGETGSDLERVAWRITPATSELTPQSVQRLADGLERLPDQFRSSPAAQNGSIATGSLTPAVAGIAAATRATAAILPVPIALLGALGWFAALQLARLLGMSRAGETRLLQARGLARGQRAGLAALDALLVTVAGALVGLVVAGAVLAVLWGDAGIAGLAGTWPTVVAGGALLAATIAAGQFVASTAPTRAAAGRMARAASPALTVLLLAVAAVLVWQAATTPGTSWDSWSVAVTMLAPTVGVAALAVAALAAFGPVAAFAARRAARGRGLSPAYPIRQVARRVPAFSVGVVLVVIAMAGATLAGAYGATWSTATTQSQRLAAGAPLRASVDPVTPAALEQATALGPAAPAYTASVVTGEVGASLIAVPADLLPAVLPDLPALAASLATTLADDLRGPMLPDEATGVRLTGTIAGDPDAAAAATALAWVMDAAGTPASIPLVLETQDRTFTATGELPGGIGPWRLTAVEVARGNAYPWDRVAFMDLRIVAVTGASEADLGITPVSAATVHPPNAADGAAVRSALVWSAAGTDAPRVPAVITESLAEQLALAPGDDLDLRVDGGGRHFAAVVADVVPALPGIGSGSGVFASLPTLVEAGTPLEPADVAPSPPLPGEVWAVGDATALAEALDAPVTVPDDPAQAVAGELAELWRVAAIGGAALTGVALVALLWSLTRRRGGEVLVLRTLGLAPRAIARLRTIESGMVVLLSVVLGVAGGLGLAALLIPRLAARTMPGEQATPALAVDPMPVVLAALVLLTAFAIAAAGMTAVVRVQGATTRVEEAAP</sequence>
<evidence type="ECO:0000313" key="9">
    <source>
        <dbReference type="Proteomes" id="UP000549113"/>
    </source>
</evidence>
<keyword evidence="2" id="KW-1003">Cell membrane</keyword>
<comment type="subcellular location">
    <subcellularLocation>
        <location evidence="1">Cell membrane</location>
        <topology evidence="1">Multi-pass membrane protein</topology>
    </subcellularLocation>
</comment>
<reference evidence="8 9" key="1">
    <citation type="submission" date="2020-08" db="EMBL/GenBank/DDBJ databases">
        <title>Sequencing the genomes of 1000 actinobacteria strains.</title>
        <authorList>
            <person name="Klenk H.-P."/>
        </authorList>
    </citation>
    <scope>NUCLEOTIDE SEQUENCE [LARGE SCALE GENOMIC DNA]</scope>
    <source>
        <strain evidence="8 9">DSM 19600</strain>
    </source>
</reference>
<protein>
    <recommendedName>
        <fullName evidence="7">ABC3 transporter permease C-terminal domain-containing protein</fullName>
    </recommendedName>
</protein>